<feature type="transmembrane region" description="Helical" evidence="6">
    <location>
        <begin position="183"/>
        <end position="213"/>
    </location>
</feature>
<feature type="transmembrane region" description="Helical" evidence="6">
    <location>
        <begin position="225"/>
        <end position="251"/>
    </location>
</feature>
<evidence type="ECO:0000256" key="3">
    <source>
        <dbReference type="ARBA" id="ARBA00022989"/>
    </source>
</evidence>
<comment type="subcellular location">
    <subcellularLocation>
        <location evidence="1">Membrane</location>
        <topology evidence="1">Multi-pass membrane protein</topology>
    </subcellularLocation>
</comment>
<evidence type="ECO:0000256" key="4">
    <source>
        <dbReference type="ARBA" id="ARBA00023136"/>
    </source>
</evidence>
<evidence type="ECO:0000256" key="5">
    <source>
        <dbReference type="ARBA" id="ARBA00049660"/>
    </source>
</evidence>
<evidence type="ECO:0000313" key="8">
    <source>
        <dbReference type="Proteomes" id="UP001519921"/>
    </source>
</evidence>
<dbReference type="PANTHER" id="PTHR30520">
    <property type="entry name" value="FORMATE TRANSPORTER-RELATED"/>
    <property type="match status" value="1"/>
</dbReference>
<comment type="similarity">
    <text evidence="5">Belongs to the FNT transporter (TC 1.A.16) family.</text>
</comment>
<keyword evidence="4 6" id="KW-0472">Membrane</keyword>
<feature type="transmembrane region" description="Helical" evidence="6">
    <location>
        <begin position="148"/>
        <end position="171"/>
    </location>
</feature>
<name>A0ABS7ASR3_9CLOT</name>
<dbReference type="PROSITE" id="PS01006">
    <property type="entry name" value="FORMATE_NITRITE_TP_2"/>
    <property type="match status" value="1"/>
</dbReference>
<proteinExistence type="inferred from homology"/>
<dbReference type="InterPro" id="IPR024002">
    <property type="entry name" value="For/NO2_transpt_CS"/>
</dbReference>
<evidence type="ECO:0000256" key="6">
    <source>
        <dbReference type="SAM" id="Phobius"/>
    </source>
</evidence>
<protein>
    <submittedName>
        <fullName evidence="7">Formate/nitrite transporter family protein</fullName>
    </submittedName>
</protein>
<feature type="transmembrane region" description="Helical" evidence="6">
    <location>
        <begin position="26"/>
        <end position="50"/>
    </location>
</feature>
<feature type="transmembrane region" description="Helical" evidence="6">
    <location>
        <begin position="105"/>
        <end position="128"/>
    </location>
</feature>
<comment type="caution">
    <text evidence="7">The sequence shown here is derived from an EMBL/GenBank/DDBJ whole genome shotgun (WGS) entry which is preliminary data.</text>
</comment>
<feature type="transmembrane region" description="Helical" evidence="6">
    <location>
        <begin position="62"/>
        <end position="84"/>
    </location>
</feature>
<dbReference type="InterPro" id="IPR000292">
    <property type="entry name" value="For/NO2_transpt"/>
</dbReference>
<dbReference type="PROSITE" id="PS01005">
    <property type="entry name" value="FORMATE_NITRITE_TP_1"/>
    <property type="match status" value="1"/>
</dbReference>
<dbReference type="Pfam" id="PF01226">
    <property type="entry name" value="Form_Nir_trans"/>
    <property type="match status" value="1"/>
</dbReference>
<evidence type="ECO:0000313" key="7">
    <source>
        <dbReference type="EMBL" id="MBW6411708.1"/>
    </source>
</evidence>
<dbReference type="Gene3D" id="1.20.1080.10">
    <property type="entry name" value="Glycerol uptake facilitator protein"/>
    <property type="match status" value="1"/>
</dbReference>
<organism evidence="7 8">
    <name type="scientific">Clostridium weizhouense</name>
    <dbReference type="NCBI Taxonomy" id="2859781"/>
    <lineage>
        <taxon>Bacteria</taxon>
        <taxon>Bacillati</taxon>
        <taxon>Bacillota</taxon>
        <taxon>Clostridia</taxon>
        <taxon>Eubacteriales</taxon>
        <taxon>Clostridiaceae</taxon>
        <taxon>Clostridium</taxon>
    </lineage>
</organism>
<gene>
    <name evidence="7" type="ORF">KYD98_16630</name>
</gene>
<accession>A0ABS7ASR3</accession>
<dbReference type="Proteomes" id="UP001519921">
    <property type="component" value="Unassembled WGS sequence"/>
</dbReference>
<sequence length="255" mass="27464">MFCEEFNTVVGAGKAKINLLRTNKCGYFISSMLAGLYVGMGIMLIFTIGGLLNSAGSVATKIIMGISFGVALSLVVMAGSELFTGNNFVMTAASLSGEVKWSDTFKIWIVCFVGNLLGSIIAGIMFYFTGLAIGPVGTFIANTSAIKMSIPFLPLLMRAIFCNILVCLAVWCSFRCKNEVAKLIMIFWCLFLFITAGFEHSVANMTLLTIGLLSPETADVSIMGYIYNIGVVTLGNIIGGALFVAFPYYIISKRK</sequence>
<reference evidence="7 8" key="1">
    <citation type="submission" date="2021-07" db="EMBL/GenBank/DDBJ databases">
        <title>Clostridium weizhouense sp. nov., an anaerobic bacterium isolated from activated sludge of Petroleum wastewater.</title>
        <authorList>
            <person name="Li Q."/>
        </authorList>
    </citation>
    <scope>NUCLEOTIDE SEQUENCE [LARGE SCALE GENOMIC DNA]</scope>
    <source>
        <strain evidence="7 8">YB-6</strain>
    </source>
</reference>
<dbReference type="PANTHER" id="PTHR30520:SF8">
    <property type="entry name" value="NITRITE TRANSPORTER NIRC"/>
    <property type="match status" value="1"/>
</dbReference>
<dbReference type="InterPro" id="IPR023271">
    <property type="entry name" value="Aquaporin-like"/>
</dbReference>
<dbReference type="EMBL" id="JAHXPT010000018">
    <property type="protein sequence ID" value="MBW6411708.1"/>
    <property type="molecule type" value="Genomic_DNA"/>
</dbReference>
<keyword evidence="3 6" id="KW-1133">Transmembrane helix</keyword>
<evidence type="ECO:0000256" key="1">
    <source>
        <dbReference type="ARBA" id="ARBA00004141"/>
    </source>
</evidence>
<keyword evidence="8" id="KW-1185">Reference proteome</keyword>
<evidence type="ECO:0000256" key="2">
    <source>
        <dbReference type="ARBA" id="ARBA00022692"/>
    </source>
</evidence>
<keyword evidence="2 6" id="KW-0812">Transmembrane</keyword>
<dbReference type="RefSeq" id="WP_219781175.1">
    <property type="nucleotide sequence ID" value="NZ_JAHXPT010000018.1"/>
</dbReference>